<reference evidence="1 2" key="1">
    <citation type="submission" date="2021-01" db="EMBL/GenBank/DDBJ databases">
        <title>Whole genome shotgun sequence of Planotetraspora mira NBRC 15435.</title>
        <authorList>
            <person name="Komaki H."/>
            <person name="Tamura T."/>
        </authorList>
    </citation>
    <scope>NUCLEOTIDE SEQUENCE [LARGE SCALE GENOMIC DNA]</scope>
    <source>
        <strain evidence="1 2">NBRC 15435</strain>
    </source>
</reference>
<accession>A0A8J3TTS9</accession>
<dbReference type="Proteomes" id="UP000650628">
    <property type="component" value="Unassembled WGS sequence"/>
</dbReference>
<comment type="caution">
    <text evidence="1">The sequence shown here is derived from an EMBL/GenBank/DDBJ whole genome shotgun (WGS) entry which is preliminary data.</text>
</comment>
<name>A0A8J3TTS9_9ACTN</name>
<organism evidence="1 2">
    <name type="scientific">Planotetraspora mira</name>
    <dbReference type="NCBI Taxonomy" id="58121"/>
    <lineage>
        <taxon>Bacteria</taxon>
        <taxon>Bacillati</taxon>
        <taxon>Actinomycetota</taxon>
        <taxon>Actinomycetes</taxon>
        <taxon>Streptosporangiales</taxon>
        <taxon>Streptosporangiaceae</taxon>
        <taxon>Planotetraspora</taxon>
    </lineage>
</organism>
<protein>
    <submittedName>
        <fullName evidence="1">Uncharacterized protein</fullName>
    </submittedName>
</protein>
<sequence>MSYGFLAAILLGSIFPLWWCFIIASGTASTIDAATLREAYPMVPDFVALAAKYDPIGKFHNPYLNTCLLTA</sequence>
<dbReference type="InterPro" id="IPR016171">
    <property type="entry name" value="Vanillyl_alc_oxidase_C-sub2"/>
</dbReference>
<dbReference type="Gene3D" id="1.10.45.10">
    <property type="entry name" value="Vanillyl-alcohol Oxidase, Chain A, domain 4"/>
    <property type="match status" value="1"/>
</dbReference>
<gene>
    <name evidence="1" type="ORF">Pmi06nite_64350</name>
</gene>
<dbReference type="AlphaFoldDB" id="A0A8J3TTS9"/>
<evidence type="ECO:0000313" key="2">
    <source>
        <dbReference type="Proteomes" id="UP000650628"/>
    </source>
</evidence>
<keyword evidence="2" id="KW-1185">Reference proteome</keyword>
<proteinExistence type="predicted"/>
<dbReference type="EMBL" id="BOOO01000037">
    <property type="protein sequence ID" value="GII32993.1"/>
    <property type="molecule type" value="Genomic_DNA"/>
</dbReference>
<evidence type="ECO:0000313" key="1">
    <source>
        <dbReference type="EMBL" id="GII32993.1"/>
    </source>
</evidence>
<dbReference type="RefSeq" id="WP_203956848.1">
    <property type="nucleotide sequence ID" value="NZ_BOOO01000037.1"/>
</dbReference>